<organism evidence="2 3">
    <name type="scientific">Thiohalocapsa marina</name>
    <dbReference type="NCBI Taxonomy" id="424902"/>
    <lineage>
        <taxon>Bacteria</taxon>
        <taxon>Pseudomonadati</taxon>
        <taxon>Pseudomonadota</taxon>
        <taxon>Gammaproteobacteria</taxon>
        <taxon>Chromatiales</taxon>
        <taxon>Chromatiaceae</taxon>
        <taxon>Thiohalocapsa</taxon>
    </lineage>
</organism>
<comment type="similarity">
    <text evidence="1">Belongs to the UPF0149 family.</text>
</comment>
<dbReference type="GO" id="GO:0005829">
    <property type="term" value="C:cytosol"/>
    <property type="evidence" value="ECO:0007669"/>
    <property type="project" value="TreeGrafter"/>
</dbReference>
<evidence type="ECO:0000256" key="1">
    <source>
        <dbReference type="ARBA" id="ARBA00038308"/>
    </source>
</evidence>
<accession>A0A5M8FU60</accession>
<dbReference type="AlphaFoldDB" id="A0A5M8FU60"/>
<dbReference type="SUPFAM" id="SSF101327">
    <property type="entry name" value="YgfB-like"/>
    <property type="match status" value="1"/>
</dbReference>
<evidence type="ECO:0000313" key="3">
    <source>
        <dbReference type="Proteomes" id="UP000322981"/>
    </source>
</evidence>
<dbReference type="EMBL" id="VWXX01000002">
    <property type="protein sequence ID" value="KAA6187344.1"/>
    <property type="molecule type" value="Genomic_DNA"/>
</dbReference>
<sequence length="222" mass="23441">MMQTPDSNSDSLDAAVDYQELDQLLQLSPLAPGAAEAQGICFGLLATGATSGAVSAAVADTDSDRPNRAQGAAQRLVSELLPETAAEDGQASQIARARILLQDLTAMTCAQLDAPVLGLQLLLPAEDRPLRERAIAANGWTRGLLFGLALGGIDAGGLQGEAREAFDDLLEITRMDLDDLDDGPENEEALTEIVEFIRVAAMLVHEALAAPRRHAPTPKELH</sequence>
<evidence type="ECO:0000313" key="2">
    <source>
        <dbReference type="EMBL" id="KAA6187344.1"/>
    </source>
</evidence>
<dbReference type="InterPro" id="IPR036255">
    <property type="entry name" value="YgfB-like_sf"/>
</dbReference>
<name>A0A5M8FU60_9GAMM</name>
<proteinExistence type="inferred from homology"/>
<dbReference type="InterPro" id="IPR011978">
    <property type="entry name" value="YgfB-like"/>
</dbReference>
<comment type="caution">
    <text evidence="2">The sequence shown here is derived from an EMBL/GenBank/DDBJ whole genome shotgun (WGS) entry which is preliminary data.</text>
</comment>
<dbReference type="Pfam" id="PF03695">
    <property type="entry name" value="UPF0149"/>
    <property type="match status" value="1"/>
</dbReference>
<dbReference type="PANTHER" id="PTHR37528:SF1">
    <property type="entry name" value="UPF0149 PROTEIN YGFB"/>
    <property type="match status" value="1"/>
</dbReference>
<dbReference type="Proteomes" id="UP000322981">
    <property type="component" value="Unassembled WGS sequence"/>
</dbReference>
<dbReference type="PANTHER" id="PTHR37528">
    <property type="entry name" value="UPF0149 PROTEIN YGFB"/>
    <property type="match status" value="1"/>
</dbReference>
<dbReference type="Gene3D" id="1.20.120.740">
    <property type="entry name" value="YgfB uncharacterised protein family UPF0149, PF03695"/>
    <property type="match status" value="1"/>
</dbReference>
<dbReference type="OrthoDB" id="9783391at2"/>
<keyword evidence="3" id="KW-1185">Reference proteome</keyword>
<protein>
    <submittedName>
        <fullName evidence="2">UPF0149 family protein</fullName>
    </submittedName>
</protein>
<gene>
    <name evidence="2" type="ORF">F2Q65_02135</name>
</gene>
<dbReference type="RefSeq" id="WP_150089936.1">
    <property type="nucleotide sequence ID" value="NZ_JBFUOH010000095.1"/>
</dbReference>
<reference evidence="2 3" key="1">
    <citation type="submission" date="2019-09" db="EMBL/GenBank/DDBJ databases">
        <title>Whole-genome sequence of the purple sulfur bacterium Thiohalocapsa marina DSM 19078.</title>
        <authorList>
            <person name="Kyndt J.A."/>
            <person name="Meyer T.E."/>
        </authorList>
    </citation>
    <scope>NUCLEOTIDE SEQUENCE [LARGE SCALE GENOMIC DNA]</scope>
    <source>
        <strain evidence="2 3">DSM 19078</strain>
    </source>
</reference>